<dbReference type="OrthoDB" id="4147798at2759"/>
<evidence type="ECO:0000256" key="1">
    <source>
        <dbReference type="SAM" id="MobiDB-lite"/>
    </source>
</evidence>
<dbReference type="Proteomes" id="UP000234275">
    <property type="component" value="Unassembled WGS sequence"/>
</dbReference>
<keyword evidence="3" id="KW-1185">Reference proteome</keyword>
<sequence length="123" mass="14141">MGQRHNRRRTRPRSRNRSINIIPVEPAPRPVTSDPAVSRRTSAACDSRDAIAIHPAPTWHNGYMTWQKRERTPRFESPRLEAEQYRLFGGEPGDDVGLCYRMLEYFDGLDYINTSQCLSPLPG</sequence>
<feature type="region of interest" description="Disordered" evidence="1">
    <location>
        <begin position="1"/>
        <end position="37"/>
    </location>
</feature>
<dbReference type="GeneID" id="36561077"/>
<protein>
    <submittedName>
        <fullName evidence="2">Uncharacterized protein</fullName>
    </submittedName>
</protein>
<evidence type="ECO:0000313" key="2">
    <source>
        <dbReference type="EMBL" id="PLB48147.1"/>
    </source>
</evidence>
<dbReference type="EMBL" id="MSFO01000005">
    <property type="protein sequence ID" value="PLB48147.1"/>
    <property type="molecule type" value="Genomic_DNA"/>
</dbReference>
<evidence type="ECO:0000313" key="3">
    <source>
        <dbReference type="Proteomes" id="UP000234275"/>
    </source>
</evidence>
<gene>
    <name evidence="2" type="ORF">P170DRAFT_476790</name>
</gene>
<feature type="compositionally biased region" description="Basic residues" evidence="1">
    <location>
        <begin position="1"/>
        <end position="16"/>
    </location>
</feature>
<reference evidence="2 3" key="1">
    <citation type="submission" date="2016-12" db="EMBL/GenBank/DDBJ databases">
        <title>The genomes of Aspergillus section Nigri reveals drivers in fungal speciation.</title>
        <authorList>
            <consortium name="DOE Joint Genome Institute"/>
            <person name="Vesth T.C."/>
            <person name="Nybo J."/>
            <person name="Theobald S."/>
            <person name="Brandl J."/>
            <person name="Frisvad J.C."/>
            <person name="Nielsen K.F."/>
            <person name="Lyhne E.K."/>
            <person name="Kogle M.E."/>
            <person name="Kuo A."/>
            <person name="Riley R."/>
            <person name="Clum A."/>
            <person name="Nolan M."/>
            <person name="Lipzen A."/>
            <person name="Salamov A."/>
            <person name="Henrissat B."/>
            <person name="Wiebenga A."/>
            <person name="De Vries R.P."/>
            <person name="Grigoriev I.V."/>
            <person name="Mortensen U.H."/>
            <person name="Andersen M.R."/>
            <person name="Baker S.E."/>
        </authorList>
    </citation>
    <scope>NUCLEOTIDE SEQUENCE [LARGE SCALE GENOMIC DNA]</scope>
    <source>
        <strain evidence="2 3">IBT 23096</strain>
    </source>
</reference>
<organism evidence="2 3">
    <name type="scientific">Aspergillus steynii IBT 23096</name>
    <dbReference type="NCBI Taxonomy" id="1392250"/>
    <lineage>
        <taxon>Eukaryota</taxon>
        <taxon>Fungi</taxon>
        <taxon>Dikarya</taxon>
        <taxon>Ascomycota</taxon>
        <taxon>Pezizomycotina</taxon>
        <taxon>Eurotiomycetes</taxon>
        <taxon>Eurotiomycetidae</taxon>
        <taxon>Eurotiales</taxon>
        <taxon>Aspergillaceae</taxon>
        <taxon>Aspergillus</taxon>
        <taxon>Aspergillus subgen. Circumdati</taxon>
    </lineage>
</organism>
<dbReference type="RefSeq" id="XP_024703449.1">
    <property type="nucleotide sequence ID" value="XM_024853379.1"/>
</dbReference>
<accession>A0A2I2G5J4</accession>
<dbReference type="STRING" id="1392250.A0A2I2G5J4"/>
<comment type="caution">
    <text evidence="2">The sequence shown here is derived from an EMBL/GenBank/DDBJ whole genome shotgun (WGS) entry which is preliminary data.</text>
</comment>
<dbReference type="AlphaFoldDB" id="A0A2I2G5J4"/>
<name>A0A2I2G5J4_9EURO</name>
<proteinExistence type="predicted"/>
<dbReference type="VEuPathDB" id="FungiDB:P170DRAFT_476790"/>